<reference evidence="2" key="2">
    <citation type="submission" date="2025-09" db="UniProtKB">
        <authorList>
            <consortium name="Ensembl"/>
        </authorList>
    </citation>
    <scope>IDENTIFICATION</scope>
</reference>
<dbReference type="GeneTree" id="ENSGT00940000160697"/>
<dbReference type="InterPro" id="IPR052387">
    <property type="entry name" value="Fibrocystin"/>
</dbReference>
<accession>A0A8C6DM90</accession>
<dbReference type="AlphaFoldDB" id="A0A8C6DM90"/>
<dbReference type="PANTHER" id="PTHR46769">
    <property type="entry name" value="POLYCYSTIC KIDNEY AND HEPATIC DISEASE 1 (AUTOSOMAL RECESSIVE)-LIKE 1"/>
    <property type="match status" value="1"/>
</dbReference>
<evidence type="ECO:0000313" key="2">
    <source>
        <dbReference type="Ensembl" id="ENSMMSP00000016254.1"/>
    </source>
</evidence>
<keyword evidence="1" id="KW-0732">Signal</keyword>
<dbReference type="Ensembl" id="ENSMMST00000017969.1">
    <property type="protein sequence ID" value="ENSMMSP00000016254.1"/>
    <property type="gene ID" value="ENSMMSG00000011131.1"/>
</dbReference>
<name>A0A8C6DM90_MOSMO</name>
<gene>
    <name evidence="2" type="primary">PKHD1</name>
</gene>
<evidence type="ECO:0000313" key="3">
    <source>
        <dbReference type="Proteomes" id="UP000694544"/>
    </source>
</evidence>
<protein>
    <submittedName>
        <fullName evidence="2">PKHD1 ciliary IPT domain containing fibrocystin/polyductin</fullName>
    </submittedName>
</protein>
<dbReference type="Proteomes" id="UP000694544">
    <property type="component" value="Unplaced"/>
</dbReference>
<dbReference type="PANTHER" id="PTHR46769:SF1">
    <property type="entry name" value="FIBROCYSTIN"/>
    <property type="match status" value="1"/>
</dbReference>
<sequence>GLLFWAVSSPTVPCLNIHIEPEEGSLAGGTWITVIFDGLELGLLHPANGSQLEIHLVNVALPTLPSIPCDVSPVFLDVPAVMCRTRSLLPEAQEGVYSLEVQAGGQVVGSPHPGPQDSCTFKSTPKSLLQVYQAAGDLALSLSSSAFQLPILLLPTLLGNHCSASQSSHDEVPVGMTVV</sequence>
<organism evidence="2 3">
    <name type="scientific">Moschus moschiferus</name>
    <name type="common">Siberian musk deer</name>
    <name type="synonym">Moschus sibiricus</name>
    <dbReference type="NCBI Taxonomy" id="68415"/>
    <lineage>
        <taxon>Eukaryota</taxon>
        <taxon>Metazoa</taxon>
        <taxon>Chordata</taxon>
        <taxon>Craniata</taxon>
        <taxon>Vertebrata</taxon>
        <taxon>Euteleostomi</taxon>
        <taxon>Mammalia</taxon>
        <taxon>Eutheria</taxon>
        <taxon>Laurasiatheria</taxon>
        <taxon>Artiodactyla</taxon>
        <taxon>Ruminantia</taxon>
        <taxon>Pecora</taxon>
        <taxon>Moschidae</taxon>
        <taxon>Moschus</taxon>
    </lineage>
</organism>
<evidence type="ECO:0000256" key="1">
    <source>
        <dbReference type="ARBA" id="ARBA00022729"/>
    </source>
</evidence>
<proteinExistence type="predicted"/>
<keyword evidence="3" id="KW-1185">Reference proteome</keyword>
<reference evidence="2" key="1">
    <citation type="submission" date="2025-08" db="UniProtKB">
        <authorList>
            <consortium name="Ensembl"/>
        </authorList>
    </citation>
    <scope>IDENTIFICATION</scope>
</reference>